<protein>
    <submittedName>
        <fullName evidence="1">Cell division protein ftsB-like protein</fullName>
    </submittedName>
</protein>
<sequence>MKWVTVVLSFALVCCQYSLWFGKGSIGRNSSLREQIAVQEEKTRHSPYAIIPLPPKSMIWKTVKKPFRKSPG</sequence>
<organism evidence="1">
    <name type="scientific">Neisseria gonorrhoeae</name>
    <dbReference type="NCBI Taxonomy" id="485"/>
    <lineage>
        <taxon>Bacteria</taxon>
        <taxon>Pseudomonadati</taxon>
        <taxon>Pseudomonadota</taxon>
        <taxon>Betaproteobacteria</taxon>
        <taxon>Neisseriales</taxon>
        <taxon>Neisseriaceae</taxon>
        <taxon>Neisseria</taxon>
    </lineage>
</organism>
<dbReference type="AlphaFoldDB" id="A0A378W016"/>
<keyword evidence="1" id="KW-0132">Cell division</keyword>
<name>A0A378W016_NEIGO</name>
<accession>A0A378W016</accession>
<dbReference type="GO" id="GO:0051301">
    <property type="term" value="P:cell division"/>
    <property type="evidence" value="ECO:0007669"/>
    <property type="project" value="UniProtKB-KW"/>
</dbReference>
<proteinExistence type="predicted"/>
<reference evidence="1" key="1">
    <citation type="submission" date="2018-06" db="EMBL/GenBank/DDBJ databases">
        <authorList>
            <consortium name="Pathogen Informatics"/>
            <person name="Doyle S."/>
        </authorList>
    </citation>
    <scope>NUCLEOTIDE SEQUENCE [LARGE SCALE GENOMIC DNA]</scope>
    <source>
        <strain evidence="1">NCTC11421</strain>
    </source>
</reference>
<keyword evidence="1" id="KW-0131">Cell cycle</keyword>
<dbReference type="EMBL" id="UGRI01000001">
    <property type="protein sequence ID" value="SUA23885.1"/>
    <property type="molecule type" value="Genomic_DNA"/>
</dbReference>
<evidence type="ECO:0000313" key="1">
    <source>
        <dbReference type="EMBL" id="SUA23885.1"/>
    </source>
</evidence>
<gene>
    <name evidence="1" type="ORF">NCTC11421_01875</name>
</gene>